<comment type="caution">
    <text evidence="3">The sequence shown here is derived from an EMBL/GenBank/DDBJ whole genome shotgun (WGS) entry which is preliminary data.</text>
</comment>
<accession>A0A495VXZ1</accession>
<feature type="chain" id="PRO_5039012920" evidence="2">
    <location>
        <begin position="16"/>
        <end position="190"/>
    </location>
</feature>
<protein>
    <submittedName>
        <fullName evidence="3">Uncharacterized protein DUF3558</fullName>
    </submittedName>
</protein>
<name>A0A495VXZ1_9PSEU</name>
<organism evidence="3 4">
    <name type="scientific">Saccharothrix australiensis</name>
    <dbReference type="NCBI Taxonomy" id="2072"/>
    <lineage>
        <taxon>Bacteria</taxon>
        <taxon>Bacillati</taxon>
        <taxon>Actinomycetota</taxon>
        <taxon>Actinomycetes</taxon>
        <taxon>Pseudonocardiales</taxon>
        <taxon>Pseudonocardiaceae</taxon>
        <taxon>Saccharothrix</taxon>
    </lineage>
</organism>
<dbReference type="AlphaFoldDB" id="A0A495VXZ1"/>
<keyword evidence="2" id="KW-0732">Signal</keyword>
<dbReference type="PROSITE" id="PS51257">
    <property type="entry name" value="PROKAR_LIPOPROTEIN"/>
    <property type="match status" value="1"/>
</dbReference>
<dbReference type="Pfam" id="PF12079">
    <property type="entry name" value="DUF3558"/>
    <property type="match status" value="1"/>
</dbReference>
<dbReference type="InterPro" id="IPR024520">
    <property type="entry name" value="DUF3558"/>
</dbReference>
<evidence type="ECO:0000313" key="4">
    <source>
        <dbReference type="Proteomes" id="UP000282084"/>
    </source>
</evidence>
<keyword evidence="4" id="KW-1185">Reference proteome</keyword>
<feature type="signal peptide" evidence="2">
    <location>
        <begin position="1"/>
        <end position="15"/>
    </location>
</feature>
<sequence length="190" mass="20288">MRRSLPGLIVLLVLAAGCGGQPGTPTPERSTDNTTSGRTTPSTSNAPRPREVKLDHVKPCDLLTTQQLSALRIDRPGREVASETYESTGCTWTVNGANNRLVPVTKEGIGVWSGGSRTGRPAKIDPILGFAAITVTLPSDERHCDVMVDTTDGQYLVAAFTVSPSFVDQFPKPCDGARRLAEAAMQNLLK</sequence>
<evidence type="ECO:0000256" key="2">
    <source>
        <dbReference type="SAM" id="SignalP"/>
    </source>
</evidence>
<dbReference type="EMBL" id="RBXO01000001">
    <property type="protein sequence ID" value="RKT53453.1"/>
    <property type="molecule type" value="Genomic_DNA"/>
</dbReference>
<feature type="compositionally biased region" description="Polar residues" evidence="1">
    <location>
        <begin position="32"/>
        <end position="46"/>
    </location>
</feature>
<dbReference type="RefSeq" id="WP_121003733.1">
    <property type="nucleotide sequence ID" value="NZ_RBXO01000001.1"/>
</dbReference>
<feature type="region of interest" description="Disordered" evidence="1">
    <location>
        <begin position="19"/>
        <end position="53"/>
    </location>
</feature>
<dbReference type="Proteomes" id="UP000282084">
    <property type="component" value="Unassembled WGS sequence"/>
</dbReference>
<evidence type="ECO:0000256" key="1">
    <source>
        <dbReference type="SAM" id="MobiDB-lite"/>
    </source>
</evidence>
<dbReference type="OrthoDB" id="3700944at2"/>
<reference evidence="3 4" key="1">
    <citation type="submission" date="2018-10" db="EMBL/GenBank/DDBJ databases">
        <title>Sequencing the genomes of 1000 actinobacteria strains.</title>
        <authorList>
            <person name="Klenk H.-P."/>
        </authorList>
    </citation>
    <scope>NUCLEOTIDE SEQUENCE [LARGE SCALE GENOMIC DNA]</scope>
    <source>
        <strain evidence="3 4">DSM 43800</strain>
    </source>
</reference>
<gene>
    <name evidence="3" type="ORF">C8E97_2018</name>
</gene>
<proteinExistence type="predicted"/>
<evidence type="ECO:0000313" key="3">
    <source>
        <dbReference type="EMBL" id="RKT53453.1"/>
    </source>
</evidence>